<feature type="region of interest" description="Disordered" evidence="1">
    <location>
        <begin position="50"/>
        <end position="97"/>
    </location>
</feature>
<name>A0A2P6MZW2_9EUKA</name>
<proteinExistence type="predicted"/>
<dbReference type="InParanoid" id="A0A2P6MZW2"/>
<gene>
    <name evidence="2" type="ORF">PROFUN_14474</name>
</gene>
<organism evidence="2 3">
    <name type="scientific">Planoprotostelium fungivorum</name>
    <dbReference type="NCBI Taxonomy" id="1890364"/>
    <lineage>
        <taxon>Eukaryota</taxon>
        <taxon>Amoebozoa</taxon>
        <taxon>Evosea</taxon>
        <taxon>Variosea</taxon>
        <taxon>Cavosteliida</taxon>
        <taxon>Cavosteliaceae</taxon>
        <taxon>Planoprotostelium</taxon>
    </lineage>
</organism>
<feature type="compositionally biased region" description="Polar residues" evidence="1">
    <location>
        <begin position="88"/>
        <end position="97"/>
    </location>
</feature>
<sequence length="97" mass="11094">MQLDQISQVLFAQTAIFAPYLSNLQSAFALDWVSLLDLFDHLGHSLFLEGSNKTKREQRREERQLEEENPDPQARAGVKFEMEHQKSTTRADVSTSA</sequence>
<dbReference type="Proteomes" id="UP000241769">
    <property type="component" value="Unassembled WGS sequence"/>
</dbReference>
<dbReference type="AlphaFoldDB" id="A0A2P6MZW2"/>
<comment type="caution">
    <text evidence="2">The sequence shown here is derived from an EMBL/GenBank/DDBJ whole genome shotgun (WGS) entry which is preliminary data.</text>
</comment>
<keyword evidence="3" id="KW-1185">Reference proteome</keyword>
<reference evidence="2 3" key="1">
    <citation type="journal article" date="2018" name="Genome Biol. Evol.">
        <title>Multiple Roots of Fruiting Body Formation in Amoebozoa.</title>
        <authorList>
            <person name="Hillmann F."/>
            <person name="Forbes G."/>
            <person name="Novohradska S."/>
            <person name="Ferling I."/>
            <person name="Riege K."/>
            <person name="Groth M."/>
            <person name="Westermann M."/>
            <person name="Marz M."/>
            <person name="Spaller T."/>
            <person name="Winckler T."/>
            <person name="Schaap P."/>
            <person name="Glockner G."/>
        </authorList>
    </citation>
    <scope>NUCLEOTIDE SEQUENCE [LARGE SCALE GENOMIC DNA]</scope>
    <source>
        <strain evidence="2 3">Jena</strain>
    </source>
</reference>
<dbReference type="EMBL" id="MDYQ01000271">
    <property type="protein sequence ID" value="PRP77262.1"/>
    <property type="molecule type" value="Genomic_DNA"/>
</dbReference>
<evidence type="ECO:0000256" key="1">
    <source>
        <dbReference type="SAM" id="MobiDB-lite"/>
    </source>
</evidence>
<feature type="compositionally biased region" description="Basic and acidic residues" evidence="1">
    <location>
        <begin position="52"/>
        <end position="63"/>
    </location>
</feature>
<protein>
    <submittedName>
        <fullName evidence="2">Uncharacterized protein</fullName>
    </submittedName>
</protein>
<evidence type="ECO:0000313" key="2">
    <source>
        <dbReference type="EMBL" id="PRP77262.1"/>
    </source>
</evidence>
<accession>A0A2P6MZW2</accession>
<evidence type="ECO:0000313" key="3">
    <source>
        <dbReference type="Proteomes" id="UP000241769"/>
    </source>
</evidence>